<proteinExistence type="predicted"/>
<protein>
    <submittedName>
        <fullName evidence="3">Thioesterase family protein</fullName>
    </submittedName>
</protein>
<dbReference type="Gene3D" id="2.40.160.210">
    <property type="entry name" value="Acyl-CoA thioesterase, double hotdog domain"/>
    <property type="match status" value="1"/>
</dbReference>
<dbReference type="RefSeq" id="WP_345885021.1">
    <property type="nucleotide sequence ID" value="NZ_JBDFRB010000006.1"/>
</dbReference>
<dbReference type="InterPro" id="IPR042171">
    <property type="entry name" value="Acyl-CoA_hotdog"/>
</dbReference>
<dbReference type="InterPro" id="IPR049450">
    <property type="entry name" value="ACOT8-like_C"/>
</dbReference>
<organism evidence="3 4">
    <name type="scientific">Sinomonas halotolerans</name>
    <dbReference type="NCBI Taxonomy" id="1644133"/>
    <lineage>
        <taxon>Bacteria</taxon>
        <taxon>Bacillati</taxon>
        <taxon>Actinomycetota</taxon>
        <taxon>Actinomycetes</taxon>
        <taxon>Micrococcales</taxon>
        <taxon>Micrococcaceae</taxon>
        <taxon>Sinomonas</taxon>
    </lineage>
</organism>
<comment type="caution">
    <text evidence="3">The sequence shown here is derived from an EMBL/GenBank/DDBJ whole genome shotgun (WGS) entry which is preliminary data.</text>
</comment>
<name>A0ABU9WZL7_9MICC</name>
<sequence length="281" mass="30432">MRHAERTASDQTVAEGAALPELADGDSYYVSLGGGRFRSTIHAQGAWNAHEQHMAPASGIIAHCLALHDPRPGLRIARISYEILGLIHAGEFEVTVRTLRPGRTIELLEAELAAQGRVAIRANAWRLVTSDSSAVAAVEDRPIPPIAECERWDGSTEWPGGYIRSLEMHRAAGHRPGSGTVWIRTAHPLVGGAESPDWVRLIGLVDTANGIATRVPPGRGSWAFPNVDLQVHMYREPRGEWLGIDNSVSFGTDGIGLTSSVLHDEQGPFGRAEQILTLRKS</sequence>
<evidence type="ECO:0000313" key="3">
    <source>
        <dbReference type="EMBL" id="MEN2744642.1"/>
    </source>
</evidence>
<keyword evidence="4" id="KW-1185">Reference proteome</keyword>
<dbReference type="InterPro" id="IPR029069">
    <property type="entry name" value="HotDog_dom_sf"/>
</dbReference>
<dbReference type="SUPFAM" id="SSF54637">
    <property type="entry name" value="Thioesterase/thiol ester dehydrase-isomerase"/>
    <property type="match status" value="1"/>
</dbReference>
<dbReference type="Pfam" id="PF13622">
    <property type="entry name" value="4HBT_3"/>
    <property type="match status" value="1"/>
</dbReference>
<accession>A0ABU9WZL7</accession>
<evidence type="ECO:0000259" key="1">
    <source>
        <dbReference type="Pfam" id="PF13622"/>
    </source>
</evidence>
<dbReference type="Proteomes" id="UP001422074">
    <property type="component" value="Unassembled WGS sequence"/>
</dbReference>
<feature type="domain" description="Acyl-CoA thioesterase-like N-terminal HotDog" evidence="1">
    <location>
        <begin position="45"/>
        <end position="126"/>
    </location>
</feature>
<dbReference type="EMBL" id="JBDFRB010000006">
    <property type="protein sequence ID" value="MEN2744642.1"/>
    <property type="molecule type" value="Genomic_DNA"/>
</dbReference>
<gene>
    <name evidence="3" type="ORF">ABCQ75_08810</name>
</gene>
<dbReference type="InterPro" id="IPR049449">
    <property type="entry name" value="TesB_ACOT8-like_N"/>
</dbReference>
<dbReference type="Pfam" id="PF20789">
    <property type="entry name" value="4HBT_3C"/>
    <property type="match status" value="1"/>
</dbReference>
<evidence type="ECO:0000259" key="2">
    <source>
        <dbReference type="Pfam" id="PF20789"/>
    </source>
</evidence>
<evidence type="ECO:0000313" key="4">
    <source>
        <dbReference type="Proteomes" id="UP001422074"/>
    </source>
</evidence>
<reference evidence="3 4" key="1">
    <citation type="submission" date="2024-05" db="EMBL/GenBank/DDBJ databases">
        <title>Sinomonas sp. nov., isolated from a waste landfill.</title>
        <authorList>
            <person name="Zhao Y."/>
        </authorList>
    </citation>
    <scope>NUCLEOTIDE SEQUENCE [LARGE SCALE GENOMIC DNA]</scope>
    <source>
        <strain evidence="3 4">CCTCC AB2014300</strain>
    </source>
</reference>
<feature type="domain" description="Acyl-CoA thioesterase-like C-terminal" evidence="2">
    <location>
        <begin position="148"/>
        <end position="276"/>
    </location>
</feature>